<reference evidence="1" key="2">
    <citation type="submission" date="2020-11" db="EMBL/GenBank/DDBJ databases">
        <authorList>
            <person name="McCartney M.A."/>
            <person name="Auch B."/>
            <person name="Kono T."/>
            <person name="Mallez S."/>
            <person name="Becker A."/>
            <person name="Gohl D.M."/>
            <person name="Silverstein K.A.T."/>
            <person name="Koren S."/>
            <person name="Bechman K.B."/>
            <person name="Herman A."/>
            <person name="Abrahante J.E."/>
            <person name="Garbe J."/>
        </authorList>
    </citation>
    <scope>NUCLEOTIDE SEQUENCE</scope>
    <source>
        <strain evidence="1">Duluth1</strain>
        <tissue evidence="1">Whole animal</tissue>
    </source>
</reference>
<proteinExistence type="predicted"/>
<reference evidence="1" key="1">
    <citation type="journal article" date="2019" name="bioRxiv">
        <title>The Genome of the Zebra Mussel, Dreissena polymorpha: A Resource for Invasive Species Research.</title>
        <authorList>
            <person name="McCartney M.A."/>
            <person name="Auch B."/>
            <person name="Kono T."/>
            <person name="Mallez S."/>
            <person name="Zhang Y."/>
            <person name="Obille A."/>
            <person name="Becker A."/>
            <person name="Abrahante J.E."/>
            <person name="Garbe J."/>
            <person name="Badalamenti J.P."/>
            <person name="Herman A."/>
            <person name="Mangelson H."/>
            <person name="Liachko I."/>
            <person name="Sullivan S."/>
            <person name="Sone E.D."/>
            <person name="Koren S."/>
            <person name="Silverstein K.A.T."/>
            <person name="Beckman K.B."/>
            <person name="Gohl D.M."/>
        </authorList>
    </citation>
    <scope>NUCLEOTIDE SEQUENCE</scope>
    <source>
        <strain evidence="1">Duluth1</strain>
        <tissue evidence="1">Whole animal</tissue>
    </source>
</reference>
<accession>A0A9D3YUN5</accession>
<organism evidence="1 2">
    <name type="scientific">Dreissena polymorpha</name>
    <name type="common">Zebra mussel</name>
    <name type="synonym">Mytilus polymorpha</name>
    <dbReference type="NCBI Taxonomy" id="45954"/>
    <lineage>
        <taxon>Eukaryota</taxon>
        <taxon>Metazoa</taxon>
        <taxon>Spiralia</taxon>
        <taxon>Lophotrochozoa</taxon>
        <taxon>Mollusca</taxon>
        <taxon>Bivalvia</taxon>
        <taxon>Autobranchia</taxon>
        <taxon>Heteroconchia</taxon>
        <taxon>Euheterodonta</taxon>
        <taxon>Imparidentia</taxon>
        <taxon>Neoheterodontei</taxon>
        <taxon>Myida</taxon>
        <taxon>Dreissenoidea</taxon>
        <taxon>Dreissenidae</taxon>
        <taxon>Dreissena</taxon>
    </lineage>
</organism>
<protein>
    <submittedName>
        <fullName evidence="1">Uncharacterized protein</fullName>
    </submittedName>
</protein>
<dbReference type="Gene3D" id="2.40.70.10">
    <property type="entry name" value="Acid Proteases"/>
    <property type="match status" value="1"/>
</dbReference>
<evidence type="ECO:0000313" key="2">
    <source>
        <dbReference type="Proteomes" id="UP000828390"/>
    </source>
</evidence>
<dbReference type="EMBL" id="JAIWYP010000014">
    <property type="protein sequence ID" value="KAH3707670.1"/>
    <property type="molecule type" value="Genomic_DNA"/>
</dbReference>
<keyword evidence="2" id="KW-1185">Reference proteome</keyword>
<dbReference type="Proteomes" id="UP000828390">
    <property type="component" value="Unassembled WGS sequence"/>
</dbReference>
<dbReference type="InterPro" id="IPR021109">
    <property type="entry name" value="Peptidase_aspartic_dom_sf"/>
</dbReference>
<sequence length="120" mass="13817">MNILGKVDLVVQLGKGCYDVTFVVGDIDSNGILGQDFLRQNVDHINYRKPCLVMGSDIVPLQTVGGSSQICRVEVRETRSRYLHIQECGFQSIFPLLNIWHHLVLWNQILMSWLKRKFFP</sequence>
<gene>
    <name evidence="1" type="ORF">DPMN_067081</name>
</gene>
<comment type="caution">
    <text evidence="1">The sequence shown here is derived from an EMBL/GenBank/DDBJ whole genome shotgun (WGS) entry which is preliminary data.</text>
</comment>
<dbReference type="AlphaFoldDB" id="A0A9D3YUN5"/>
<evidence type="ECO:0000313" key="1">
    <source>
        <dbReference type="EMBL" id="KAH3707670.1"/>
    </source>
</evidence>
<name>A0A9D3YUN5_DREPO</name>